<proteinExistence type="inferred from homology"/>
<feature type="transmembrane region" description="Helical" evidence="11">
    <location>
        <begin position="78"/>
        <end position="103"/>
    </location>
</feature>
<dbReference type="AlphaFoldDB" id="A0A4Q0T3D6"/>
<keyword evidence="8 11" id="KW-1133">Transmembrane helix</keyword>
<dbReference type="Pfam" id="PF02163">
    <property type="entry name" value="Peptidase_M50"/>
    <property type="match status" value="1"/>
</dbReference>
<reference evidence="13 14" key="1">
    <citation type="submission" date="2018-11" db="EMBL/GenBank/DDBJ databases">
        <authorList>
            <person name="Mardanov A.V."/>
            <person name="Ravin N.V."/>
            <person name="Dedysh S.N."/>
        </authorList>
    </citation>
    <scope>NUCLEOTIDE SEQUENCE [LARGE SCALE GENOMIC DNA]</scope>
    <source>
        <strain evidence="13 14">AF10</strain>
    </source>
</reference>
<comment type="cofactor">
    <cofactor evidence="1">
        <name>Zn(2+)</name>
        <dbReference type="ChEBI" id="CHEBI:29105"/>
    </cofactor>
</comment>
<evidence type="ECO:0000256" key="1">
    <source>
        <dbReference type="ARBA" id="ARBA00001947"/>
    </source>
</evidence>
<sequence>MASADRLPVSLNSHEDGPSEPDAHSPPHQERWRDRLWLHVVLFLLTVLSTTVVGMRYMENFLTDQVPLSSDADVFPYAWVWHHRAAFATGLPFSLTVLAILVAHEFGHFFSCRLYKVQVTLPYFLPAPTLSGTAGAILRIRGRVRTRSAMAVIAAAGPIAGFLVAIIAVAVGLVLSKSTPAPVPQVIQFQPLLLHLVDALLRVFRPETAALDRIIPHPVLVASWVGLLITSLNLVPAGQLDGGHILYALYPRAHRATSFVTIVLLAILGTFAWVGWFAWAIVLVIPGLKHPRLKEDPPLHPWQRALLPICLVILILSGTLSPFAGTSLLQIVTHH</sequence>
<feature type="compositionally biased region" description="Basic and acidic residues" evidence="10">
    <location>
        <begin position="13"/>
        <end position="28"/>
    </location>
</feature>
<evidence type="ECO:0000256" key="3">
    <source>
        <dbReference type="ARBA" id="ARBA00007931"/>
    </source>
</evidence>
<evidence type="ECO:0000256" key="4">
    <source>
        <dbReference type="ARBA" id="ARBA00022670"/>
    </source>
</evidence>
<comment type="similarity">
    <text evidence="3">Belongs to the peptidase M50B family.</text>
</comment>
<dbReference type="GO" id="GO:0008233">
    <property type="term" value="F:peptidase activity"/>
    <property type="evidence" value="ECO:0007669"/>
    <property type="project" value="UniProtKB-KW"/>
</dbReference>
<keyword evidence="4" id="KW-0645">Protease</keyword>
<accession>A0A4Q0T3D6</accession>
<dbReference type="GO" id="GO:0016020">
    <property type="term" value="C:membrane"/>
    <property type="evidence" value="ECO:0007669"/>
    <property type="project" value="UniProtKB-SubCell"/>
</dbReference>
<feature type="domain" description="Peptidase M50" evidence="12">
    <location>
        <begin position="93"/>
        <end position="258"/>
    </location>
</feature>
<feature type="transmembrane region" description="Helical" evidence="11">
    <location>
        <begin position="305"/>
        <end position="329"/>
    </location>
</feature>
<protein>
    <submittedName>
        <fullName evidence="13">Peptidase M50</fullName>
    </submittedName>
</protein>
<feature type="transmembrane region" description="Helical" evidence="11">
    <location>
        <begin position="149"/>
        <end position="175"/>
    </location>
</feature>
<feature type="transmembrane region" description="Helical" evidence="11">
    <location>
        <begin position="214"/>
        <end position="235"/>
    </location>
</feature>
<evidence type="ECO:0000256" key="2">
    <source>
        <dbReference type="ARBA" id="ARBA00004141"/>
    </source>
</evidence>
<evidence type="ECO:0000256" key="10">
    <source>
        <dbReference type="SAM" id="MobiDB-lite"/>
    </source>
</evidence>
<reference evidence="14" key="2">
    <citation type="submission" date="2019-02" db="EMBL/GenBank/DDBJ databases">
        <title>Granulicella sibirica sp. nov., a psychrotolerant acidobacterium isolated from an organic soil layer in forested tundra, West Siberia.</title>
        <authorList>
            <person name="Oshkin I.Y."/>
            <person name="Kulichevskaya I.S."/>
            <person name="Rijpstra W.I.C."/>
            <person name="Sinninghe Damste J.S."/>
            <person name="Rakitin A.L."/>
            <person name="Ravin N.V."/>
            <person name="Dedysh S.N."/>
        </authorList>
    </citation>
    <scope>NUCLEOTIDE SEQUENCE [LARGE SCALE GENOMIC DNA]</scope>
    <source>
        <strain evidence="14">AF10</strain>
    </source>
</reference>
<keyword evidence="7" id="KW-0809">Transit peptide</keyword>
<dbReference type="OrthoDB" id="9781963at2"/>
<dbReference type="Proteomes" id="UP000289437">
    <property type="component" value="Unassembled WGS sequence"/>
</dbReference>
<organism evidence="13 14">
    <name type="scientific">Granulicella sibirica</name>
    <dbReference type="NCBI Taxonomy" id="2479048"/>
    <lineage>
        <taxon>Bacteria</taxon>
        <taxon>Pseudomonadati</taxon>
        <taxon>Acidobacteriota</taxon>
        <taxon>Terriglobia</taxon>
        <taxon>Terriglobales</taxon>
        <taxon>Acidobacteriaceae</taxon>
        <taxon>Granulicella</taxon>
    </lineage>
</organism>
<dbReference type="PANTHER" id="PTHR31412:SF0">
    <property type="entry name" value="ZINC METALLOPROTEASE EGY1, CHLOROPLASTIC-RELATED"/>
    <property type="match status" value="1"/>
</dbReference>
<dbReference type="PANTHER" id="PTHR31412">
    <property type="entry name" value="ZINC METALLOPROTEASE EGY1"/>
    <property type="match status" value="1"/>
</dbReference>
<comment type="subcellular location">
    <subcellularLocation>
        <location evidence="2">Membrane</location>
        <topology evidence="2">Multi-pass membrane protein</topology>
    </subcellularLocation>
</comment>
<evidence type="ECO:0000256" key="11">
    <source>
        <dbReference type="SAM" id="Phobius"/>
    </source>
</evidence>
<name>A0A4Q0T3D6_9BACT</name>
<comment type="caution">
    <text evidence="13">The sequence shown here is derived from an EMBL/GenBank/DDBJ whole genome shotgun (WGS) entry which is preliminary data.</text>
</comment>
<keyword evidence="5 11" id="KW-0812">Transmembrane</keyword>
<dbReference type="GO" id="GO:0006508">
    <property type="term" value="P:proteolysis"/>
    <property type="evidence" value="ECO:0007669"/>
    <property type="project" value="UniProtKB-KW"/>
</dbReference>
<evidence type="ECO:0000259" key="12">
    <source>
        <dbReference type="Pfam" id="PF02163"/>
    </source>
</evidence>
<keyword evidence="6" id="KW-0378">Hydrolase</keyword>
<evidence type="ECO:0000256" key="5">
    <source>
        <dbReference type="ARBA" id="ARBA00022692"/>
    </source>
</evidence>
<feature type="region of interest" description="Disordered" evidence="10">
    <location>
        <begin position="1"/>
        <end position="28"/>
    </location>
</feature>
<dbReference type="InterPro" id="IPR044838">
    <property type="entry name" value="EGY1-like"/>
</dbReference>
<dbReference type="EMBL" id="RDSM01000001">
    <property type="protein sequence ID" value="RXH56990.1"/>
    <property type="molecule type" value="Genomic_DNA"/>
</dbReference>
<evidence type="ECO:0000256" key="6">
    <source>
        <dbReference type="ARBA" id="ARBA00022801"/>
    </source>
</evidence>
<evidence type="ECO:0000313" key="13">
    <source>
        <dbReference type="EMBL" id="RXH56990.1"/>
    </source>
</evidence>
<evidence type="ECO:0000256" key="7">
    <source>
        <dbReference type="ARBA" id="ARBA00022946"/>
    </source>
</evidence>
<dbReference type="InterPro" id="IPR008915">
    <property type="entry name" value="Peptidase_M50"/>
</dbReference>
<feature type="transmembrane region" description="Helical" evidence="11">
    <location>
        <begin position="256"/>
        <end position="285"/>
    </location>
</feature>
<keyword evidence="9 11" id="KW-0472">Membrane</keyword>
<feature type="transmembrane region" description="Helical" evidence="11">
    <location>
        <begin position="36"/>
        <end position="58"/>
    </location>
</feature>
<keyword evidence="14" id="KW-1185">Reference proteome</keyword>
<gene>
    <name evidence="13" type="ORF">GRAN_0300</name>
</gene>
<evidence type="ECO:0000256" key="8">
    <source>
        <dbReference type="ARBA" id="ARBA00022989"/>
    </source>
</evidence>
<evidence type="ECO:0000256" key="9">
    <source>
        <dbReference type="ARBA" id="ARBA00023136"/>
    </source>
</evidence>
<dbReference type="RefSeq" id="WP_128911228.1">
    <property type="nucleotide sequence ID" value="NZ_RDSM01000001.1"/>
</dbReference>
<evidence type="ECO:0000313" key="14">
    <source>
        <dbReference type="Proteomes" id="UP000289437"/>
    </source>
</evidence>
<dbReference type="CDD" id="cd06160">
    <property type="entry name" value="S2P-M50_like_2"/>
    <property type="match status" value="1"/>
</dbReference>